<feature type="domain" description="Bacterial Pleckstrin homology" evidence="1">
    <location>
        <begin position="5"/>
        <end position="122"/>
    </location>
</feature>
<dbReference type="Proteomes" id="UP000198949">
    <property type="component" value="Unassembled WGS sequence"/>
</dbReference>
<proteinExistence type="predicted"/>
<dbReference type="Pfam" id="PF08000">
    <property type="entry name" value="bPH_1"/>
    <property type="match status" value="1"/>
</dbReference>
<gene>
    <name evidence="2" type="ORF">SAMN05216270_105298</name>
</gene>
<dbReference type="InterPro" id="IPR012544">
    <property type="entry name" value="PHb"/>
</dbReference>
<dbReference type="RefSeq" id="WP_091033746.1">
    <property type="nucleotide sequence ID" value="NZ_FNAD01000005.1"/>
</dbReference>
<accession>A0A1G6W491</accession>
<evidence type="ECO:0000313" key="2">
    <source>
        <dbReference type="EMBL" id="SDD60651.1"/>
    </source>
</evidence>
<protein>
    <submittedName>
        <fullName evidence="2">PH domain-containing protein</fullName>
    </submittedName>
</protein>
<dbReference type="CDD" id="cd13225">
    <property type="entry name" value="PH-like_bacteria"/>
    <property type="match status" value="1"/>
</dbReference>
<dbReference type="SUPFAM" id="SSF50729">
    <property type="entry name" value="PH domain-like"/>
    <property type="match status" value="1"/>
</dbReference>
<keyword evidence="3" id="KW-1185">Reference proteome</keyword>
<dbReference type="OrthoDB" id="3199551at2"/>
<sequence length="124" mass="13831">MIDFENGSIFKLKLTDDPAFRDEVQPLLADGEAVALAFEGVRDFVVFTNKRVIAVNVQGVTGRKKDYASLPYNRIQAYSVETDGLMDNDGELDMWFSGLGKVRFEFKENVDLPAIAKHIANATL</sequence>
<dbReference type="EMBL" id="FNAD01000005">
    <property type="protein sequence ID" value="SDD60651.1"/>
    <property type="molecule type" value="Genomic_DNA"/>
</dbReference>
<dbReference type="STRING" id="58114.SAMN05216270_105298"/>
<reference evidence="3" key="1">
    <citation type="submission" date="2016-10" db="EMBL/GenBank/DDBJ databases">
        <authorList>
            <person name="Varghese N."/>
            <person name="Submissions S."/>
        </authorList>
    </citation>
    <scope>NUCLEOTIDE SEQUENCE [LARGE SCALE GENOMIC DNA]</scope>
    <source>
        <strain evidence="3">CGMCC 4.3516</strain>
    </source>
</reference>
<evidence type="ECO:0000259" key="1">
    <source>
        <dbReference type="Pfam" id="PF08000"/>
    </source>
</evidence>
<organism evidence="2 3">
    <name type="scientific">Glycomyces harbinensis</name>
    <dbReference type="NCBI Taxonomy" id="58114"/>
    <lineage>
        <taxon>Bacteria</taxon>
        <taxon>Bacillati</taxon>
        <taxon>Actinomycetota</taxon>
        <taxon>Actinomycetes</taxon>
        <taxon>Glycomycetales</taxon>
        <taxon>Glycomycetaceae</taxon>
        <taxon>Glycomyces</taxon>
    </lineage>
</organism>
<dbReference type="InterPro" id="IPR037063">
    <property type="entry name" value="PHb_sf"/>
</dbReference>
<name>A0A1G6W491_9ACTN</name>
<dbReference type="Gene3D" id="2.30.29.50">
    <property type="entry name" value="Bacterial Pleckstrin homology domain"/>
    <property type="match status" value="1"/>
</dbReference>
<dbReference type="AlphaFoldDB" id="A0A1G6W491"/>
<evidence type="ECO:0000313" key="3">
    <source>
        <dbReference type="Proteomes" id="UP000198949"/>
    </source>
</evidence>